<accession>A0A6N7QVI7</accession>
<dbReference type="AlphaFoldDB" id="A0A6N7QVI7"/>
<comment type="caution">
    <text evidence="1">The sequence shown here is derived from an EMBL/GenBank/DDBJ whole genome shotgun (WGS) entry which is preliminary data.</text>
</comment>
<gene>
    <name evidence="1" type="ORF">GH885_02215</name>
</gene>
<name>A0A6N7QVI7_9BACI</name>
<reference evidence="1 2" key="1">
    <citation type="submission" date="2019-10" db="EMBL/GenBank/DDBJ databases">
        <title>Gracilibacillus salitolerans sp. nov., a moderate halophile isolated from a saline soil in northwest China.</title>
        <authorList>
            <person name="Gan L."/>
        </authorList>
    </citation>
    <scope>NUCLEOTIDE SEQUENCE [LARGE SCALE GENOMIC DNA]</scope>
    <source>
        <strain evidence="1 2">TP2-8</strain>
    </source>
</reference>
<evidence type="ECO:0000313" key="2">
    <source>
        <dbReference type="Proteomes" id="UP000435187"/>
    </source>
</evidence>
<sequence>MDFLQRLKEYTEQLSFTPSIIQIGTYQSDRNSVAIRPAPSNPDTKYFNKGMVYPFSFQILVHHKDNLIAYQMIEDLRSAYENLNSGAITSSDGSFSMILMECTTTPNYVQPTNYGNLYTALFQAELLI</sequence>
<keyword evidence="2" id="KW-1185">Reference proteome</keyword>
<evidence type="ECO:0008006" key="3">
    <source>
        <dbReference type="Google" id="ProtNLM"/>
    </source>
</evidence>
<evidence type="ECO:0000313" key="1">
    <source>
        <dbReference type="EMBL" id="MRI65162.1"/>
    </source>
</evidence>
<dbReference type="RefSeq" id="WP_153834025.1">
    <property type="nucleotide sequence ID" value="NZ_JBHUMW010000107.1"/>
</dbReference>
<organism evidence="1 2">
    <name type="scientific">Gracilibacillus thailandensis</name>
    <dbReference type="NCBI Taxonomy" id="563735"/>
    <lineage>
        <taxon>Bacteria</taxon>
        <taxon>Bacillati</taxon>
        <taxon>Bacillota</taxon>
        <taxon>Bacilli</taxon>
        <taxon>Bacillales</taxon>
        <taxon>Bacillaceae</taxon>
        <taxon>Gracilibacillus</taxon>
    </lineage>
</organism>
<dbReference type="EMBL" id="WJEE01000002">
    <property type="protein sequence ID" value="MRI65162.1"/>
    <property type="molecule type" value="Genomic_DNA"/>
</dbReference>
<proteinExistence type="predicted"/>
<protein>
    <recommendedName>
        <fullName evidence="3">Minor capsid protein</fullName>
    </recommendedName>
</protein>
<dbReference type="Proteomes" id="UP000435187">
    <property type="component" value="Unassembled WGS sequence"/>
</dbReference>